<name>A0A6N6N6W6_9BACT</name>
<gene>
    <name evidence="1" type="ORF">F8A88_04255</name>
</gene>
<dbReference type="OrthoDB" id="128578at2"/>
<proteinExistence type="predicted"/>
<evidence type="ECO:0000313" key="2">
    <source>
        <dbReference type="Proteomes" id="UP000438699"/>
    </source>
</evidence>
<dbReference type="InterPro" id="IPR053154">
    <property type="entry name" value="c-di-AMP_regulator"/>
</dbReference>
<evidence type="ECO:0000313" key="1">
    <source>
        <dbReference type="EMBL" id="KAB1443468.1"/>
    </source>
</evidence>
<dbReference type="PANTHER" id="PTHR37804">
    <property type="entry name" value="CDAA REGULATORY PROTEIN CDAR"/>
    <property type="match status" value="1"/>
</dbReference>
<dbReference type="Gene3D" id="2.170.120.30">
    <property type="match status" value="1"/>
</dbReference>
<dbReference type="EMBL" id="WAIE01000001">
    <property type="protein sequence ID" value="KAB1443468.1"/>
    <property type="molecule type" value="Genomic_DNA"/>
</dbReference>
<dbReference type="InterPro" id="IPR012505">
    <property type="entry name" value="YbbR"/>
</dbReference>
<comment type="caution">
    <text evidence="1">The sequence shown here is derived from an EMBL/GenBank/DDBJ whole genome shotgun (WGS) entry which is preliminary data.</text>
</comment>
<reference evidence="1 2" key="1">
    <citation type="journal article" date="2017" name="Int. J. Syst. Evol. Microbiol.">
        <title>Desulfovibrio senegalensis sp. nov., a mesophilic sulfate reducer isolated from marine sediment.</title>
        <authorList>
            <person name="Thioye A."/>
            <person name="Gam Z.B.A."/>
            <person name="Mbengue M."/>
            <person name="Cayol J.L."/>
            <person name="Joseph-Bartoli M."/>
            <person name="Toure-Kane C."/>
            <person name="Labat M."/>
        </authorList>
    </citation>
    <scope>NUCLEOTIDE SEQUENCE [LARGE SCALE GENOMIC DNA]</scope>
    <source>
        <strain evidence="1 2">DSM 101509</strain>
    </source>
</reference>
<dbReference type="AlphaFoldDB" id="A0A6N6N6W6"/>
<dbReference type="Proteomes" id="UP000438699">
    <property type="component" value="Unassembled WGS sequence"/>
</dbReference>
<protein>
    <submittedName>
        <fullName evidence="1">YbbR-like domain-containing protein</fullName>
    </submittedName>
</protein>
<sequence length="299" mass="33927">MKSNWVYAVLAILLSVFSWFLVTGREKVEVLADMSLVMTNPPEGLIIESGLPDHIKVRVRGPKGLVRSLVEKTLTYPLDISNLEVGESVVDIREDRVPLSAAFDIVEIKPNRLVLKVDRMASKDIRVEAGWKGTINPDYELSRAEVEPDMVELRGPETVLRKISFNKVIVREDFSEEVPSLWEREVALDLPASVEASPGQVKAILHFSPKMRQIWVKIPLTVQSPEGIRVKPRQDYVRLLLEGPVYLFRDRQFRNDVAAVIKVGEDARAGKYEMGYTVLLPDDCRLERKNPETISLTIR</sequence>
<dbReference type="Gene3D" id="2.170.120.40">
    <property type="entry name" value="YbbR-like domain"/>
    <property type="match status" value="1"/>
</dbReference>
<keyword evidence="2" id="KW-1185">Reference proteome</keyword>
<organism evidence="1 2">
    <name type="scientific">Pseudodesulfovibrio senegalensis</name>
    <dbReference type="NCBI Taxonomy" id="1721087"/>
    <lineage>
        <taxon>Bacteria</taxon>
        <taxon>Pseudomonadati</taxon>
        <taxon>Thermodesulfobacteriota</taxon>
        <taxon>Desulfovibrionia</taxon>
        <taxon>Desulfovibrionales</taxon>
        <taxon>Desulfovibrionaceae</taxon>
    </lineage>
</organism>
<dbReference type="Pfam" id="PF07949">
    <property type="entry name" value="YbbR"/>
    <property type="match status" value="2"/>
</dbReference>
<dbReference type="PANTHER" id="PTHR37804:SF1">
    <property type="entry name" value="CDAA REGULATORY PROTEIN CDAR"/>
    <property type="match status" value="1"/>
</dbReference>
<dbReference type="RefSeq" id="WP_151149840.1">
    <property type="nucleotide sequence ID" value="NZ_WAIE01000001.1"/>
</dbReference>
<accession>A0A6N6N6W6</accession>